<dbReference type="PANTHER" id="PTHR10272">
    <property type="entry name" value="PLATELET-ACTIVATING FACTOR ACETYLHYDROLASE"/>
    <property type="match status" value="1"/>
</dbReference>
<organism evidence="5 6">
    <name type="scientific">Undibacterium nitidum</name>
    <dbReference type="NCBI Taxonomy" id="2762298"/>
    <lineage>
        <taxon>Bacteria</taxon>
        <taxon>Pseudomonadati</taxon>
        <taxon>Pseudomonadota</taxon>
        <taxon>Betaproteobacteria</taxon>
        <taxon>Burkholderiales</taxon>
        <taxon>Oxalobacteraceae</taxon>
        <taxon>Undibacterium</taxon>
    </lineage>
</organism>
<keyword evidence="1 5" id="KW-0378">Hydrolase</keyword>
<evidence type="ECO:0000256" key="4">
    <source>
        <dbReference type="SAM" id="Phobius"/>
    </source>
</evidence>
<reference evidence="5" key="1">
    <citation type="submission" date="2020-08" db="EMBL/GenBank/DDBJ databases">
        <title>Novel species isolated from subtropical streams in China.</title>
        <authorList>
            <person name="Lu H."/>
        </authorList>
    </citation>
    <scope>NUCLEOTIDE SEQUENCE</scope>
    <source>
        <strain evidence="5">LX22W</strain>
    </source>
</reference>
<dbReference type="Gene3D" id="3.40.50.1820">
    <property type="entry name" value="alpha/beta hydrolase"/>
    <property type="match status" value="1"/>
</dbReference>
<keyword evidence="2" id="KW-0442">Lipid degradation</keyword>
<keyword evidence="3" id="KW-0443">Lipid metabolism</keyword>
<comment type="caution">
    <text evidence="5">The sequence shown here is derived from an EMBL/GenBank/DDBJ whole genome shotgun (WGS) entry which is preliminary data.</text>
</comment>
<feature type="transmembrane region" description="Helical" evidence="4">
    <location>
        <begin position="29"/>
        <end position="49"/>
    </location>
</feature>
<name>A0A923KQ94_9BURK</name>
<evidence type="ECO:0000313" key="6">
    <source>
        <dbReference type="Proteomes" id="UP000627446"/>
    </source>
</evidence>
<evidence type="ECO:0000256" key="2">
    <source>
        <dbReference type="ARBA" id="ARBA00022963"/>
    </source>
</evidence>
<evidence type="ECO:0000313" key="5">
    <source>
        <dbReference type="EMBL" id="MBC3882663.1"/>
    </source>
</evidence>
<proteinExistence type="predicted"/>
<keyword evidence="6" id="KW-1185">Reference proteome</keyword>
<dbReference type="RefSeq" id="WP_186917277.1">
    <property type="nucleotide sequence ID" value="NZ_JACOFZ010000006.1"/>
</dbReference>
<sequence>MNHDQTSAKSADLTTLRARPHLGKKIGKWFGLLTLAFVVIVAIVAGVLYSTALSSEKPVGFQVVRAVDAEGKPFALGIWYPTTAQPTSKWAGSFFMQVASNGPIAGHDLPLVVISHGTGGSITSHADLALALASAGNVVATPMHLDNFQDMSSVGTPAYITGRTQQLRATIDHMLAKWEGHQQIDSDRIGAYGFSIGGFTVLTAAGAQPDLASVAKYCTNNREFACDMLRESKSFLLNAELPVGTDKFEADTRIKAIVIAAPGLGFSFKAANAFDNIHMPVQLWQGDKDLSVPYDSNAKVIQDGLGHKVDFQTIANAGHNSFLVPCGPLKLAPICSDPEQFDRATAHHDMNKKINDFFAKNLKKK</sequence>
<dbReference type="Pfam" id="PF03403">
    <property type="entry name" value="PAF-AH_p_II"/>
    <property type="match status" value="1"/>
</dbReference>
<accession>A0A923KQ94</accession>
<dbReference type="InterPro" id="IPR016986">
    <property type="entry name" value="UCP031982_abhydr"/>
</dbReference>
<dbReference type="PANTHER" id="PTHR10272:SF0">
    <property type="entry name" value="PLATELET-ACTIVATING FACTOR ACETYLHYDROLASE"/>
    <property type="match status" value="1"/>
</dbReference>
<protein>
    <submittedName>
        <fullName evidence="5">Dienelactone hydrolase</fullName>
    </submittedName>
</protein>
<dbReference type="Proteomes" id="UP000627446">
    <property type="component" value="Unassembled WGS sequence"/>
</dbReference>
<dbReference type="InterPro" id="IPR029058">
    <property type="entry name" value="AB_hydrolase_fold"/>
</dbReference>
<keyword evidence="4" id="KW-0472">Membrane</keyword>
<dbReference type="GO" id="GO:0016042">
    <property type="term" value="P:lipid catabolic process"/>
    <property type="evidence" value="ECO:0007669"/>
    <property type="project" value="UniProtKB-KW"/>
</dbReference>
<evidence type="ECO:0000256" key="3">
    <source>
        <dbReference type="ARBA" id="ARBA00023098"/>
    </source>
</evidence>
<dbReference type="PIRSF" id="PIRSF031982">
    <property type="entry name" value="UCP031982_abhydr"/>
    <property type="match status" value="1"/>
</dbReference>
<gene>
    <name evidence="5" type="ORF">H8K36_14840</name>
</gene>
<evidence type="ECO:0000256" key="1">
    <source>
        <dbReference type="ARBA" id="ARBA00022801"/>
    </source>
</evidence>
<keyword evidence="4" id="KW-0812">Transmembrane</keyword>
<dbReference type="SUPFAM" id="SSF53474">
    <property type="entry name" value="alpha/beta-Hydrolases"/>
    <property type="match status" value="1"/>
</dbReference>
<dbReference type="GO" id="GO:0003847">
    <property type="term" value="F:1-alkyl-2-acetylglycerophosphocholine esterase activity"/>
    <property type="evidence" value="ECO:0007669"/>
    <property type="project" value="TreeGrafter"/>
</dbReference>
<keyword evidence="4" id="KW-1133">Transmembrane helix</keyword>
<dbReference type="AlphaFoldDB" id="A0A923KQ94"/>
<dbReference type="EMBL" id="JACOFZ010000006">
    <property type="protein sequence ID" value="MBC3882663.1"/>
    <property type="molecule type" value="Genomic_DNA"/>
</dbReference>